<dbReference type="InterPro" id="IPR012675">
    <property type="entry name" value="Beta-grasp_dom_sf"/>
</dbReference>
<dbReference type="SUPFAM" id="SSF54285">
    <property type="entry name" value="MoaD/ThiS"/>
    <property type="match status" value="1"/>
</dbReference>
<evidence type="ECO:0000313" key="1">
    <source>
        <dbReference type="EMBL" id="KPL80689.1"/>
    </source>
</evidence>
<dbReference type="Proteomes" id="UP000050501">
    <property type="component" value="Unassembled WGS sequence"/>
</dbReference>
<keyword evidence="2" id="KW-1185">Reference proteome</keyword>
<dbReference type="Gene3D" id="3.10.20.30">
    <property type="match status" value="1"/>
</dbReference>
<name>A0A0P6XLF7_9CHLR</name>
<evidence type="ECO:0000313" key="2">
    <source>
        <dbReference type="Proteomes" id="UP000050501"/>
    </source>
</evidence>
<protein>
    <recommendedName>
        <fullName evidence="3">Thiamine biosynthesis protein ThiS</fullName>
    </recommendedName>
</protein>
<reference evidence="1 2" key="1">
    <citation type="submission" date="2015-07" db="EMBL/GenBank/DDBJ databases">
        <title>Genome sequence of Levilinea saccharolytica DSM 16555.</title>
        <authorList>
            <person name="Hemp J."/>
            <person name="Ward L.M."/>
            <person name="Pace L.A."/>
            <person name="Fischer W.W."/>
        </authorList>
    </citation>
    <scope>NUCLEOTIDE SEQUENCE [LARGE SCALE GENOMIC DNA]</scope>
    <source>
        <strain evidence="1 2">KIBI-1</strain>
    </source>
</reference>
<sequence>MVQYPQEVLVAIILILRKQEHRIEDKKKITVAAALARLGVSSETHLVLRDGELLTDDALLRDGDTAQLIAVISGGRA</sequence>
<dbReference type="InterPro" id="IPR003749">
    <property type="entry name" value="ThiS/MoaD-like"/>
</dbReference>
<evidence type="ECO:0008006" key="3">
    <source>
        <dbReference type="Google" id="ProtNLM"/>
    </source>
</evidence>
<comment type="caution">
    <text evidence="1">The sequence shown here is derived from an EMBL/GenBank/DDBJ whole genome shotgun (WGS) entry which is preliminary data.</text>
</comment>
<dbReference type="InterPro" id="IPR016155">
    <property type="entry name" value="Mopterin_synth/thiamin_S_b"/>
</dbReference>
<dbReference type="EMBL" id="LGCM01000039">
    <property type="protein sequence ID" value="KPL80689.1"/>
    <property type="molecule type" value="Genomic_DNA"/>
</dbReference>
<organism evidence="1 2">
    <name type="scientific">Levilinea saccharolytica</name>
    <dbReference type="NCBI Taxonomy" id="229921"/>
    <lineage>
        <taxon>Bacteria</taxon>
        <taxon>Bacillati</taxon>
        <taxon>Chloroflexota</taxon>
        <taxon>Anaerolineae</taxon>
        <taxon>Anaerolineales</taxon>
        <taxon>Anaerolineaceae</taxon>
        <taxon>Levilinea</taxon>
    </lineage>
</organism>
<gene>
    <name evidence="1" type="ORF">ADN01_11185</name>
</gene>
<dbReference type="Pfam" id="PF02597">
    <property type="entry name" value="ThiS"/>
    <property type="match status" value="1"/>
</dbReference>
<proteinExistence type="predicted"/>
<dbReference type="STRING" id="229921.ADN01_11185"/>
<dbReference type="AlphaFoldDB" id="A0A0P6XLF7"/>
<accession>A0A0P6XLF7</accession>